<gene>
    <name evidence="3" type="ordered locus">Mpe_A1789</name>
</gene>
<evidence type="ECO:0008006" key="5">
    <source>
        <dbReference type="Google" id="ProtNLM"/>
    </source>
</evidence>
<dbReference type="HOGENOM" id="CLU_2142957_0_0_4"/>
<sequence length="112" mass="11897">MIFRLHAVLFAVLLCCCGILVPADVSHDSTARALQSEAAMPERALDRLTLPDPMSQAQAESAADGPGLLAEAALPGFTAPRAALPRPDADSRLRPPYLDGLRRPPRTASRLA</sequence>
<dbReference type="STRING" id="420662.Mpe_A1789"/>
<dbReference type="EMBL" id="CP000555">
    <property type="protein sequence ID" value="ABM94748.1"/>
    <property type="molecule type" value="Genomic_DNA"/>
</dbReference>
<evidence type="ECO:0000313" key="3">
    <source>
        <dbReference type="EMBL" id="ABM94748.1"/>
    </source>
</evidence>
<feature type="region of interest" description="Disordered" evidence="1">
    <location>
        <begin position="79"/>
        <end position="112"/>
    </location>
</feature>
<organism evidence="3 4">
    <name type="scientific">Methylibium petroleiphilum (strain ATCC BAA-1232 / LMG 22953 / PM1)</name>
    <dbReference type="NCBI Taxonomy" id="420662"/>
    <lineage>
        <taxon>Bacteria</taxon>
        <taxon>Pseudomonadati</taxon>
        <taxon>Pseudomonadota</taxon>
        <taxon>Betaproteobacteria</taxon>
        <taxon>Burkholderiales</taxon>
        <taxon>Sphaerotilaceae</taxon>
        <taxon>Methylibium</taxon>
    </lineage>
</organism>
<feature type="signal peptide" evidence="2">
    <location>
        <begin position="1"/>
        <end position="23"/>
    </location>
</feature>
<keyword evidence="4" id="KW-1185">Reference proteome</keyword>
<evidence type="ECO:0000256" key="2">
    <source>
        <dbReference type="SAM" id="SignalP"/>
    </source>
</evidence>
<keyword evidence="2" id="KW-0732">Signal</keyword>
<protein>
    <recommendedName>
        <fullName evidence="5">Lipoprotein</fullName>
    </recommendedName>
</protein>
<proteinExistence type="predicted"/>
<dbReference type="RefSeq" id="WP_011829385.1">
    <property type="nucleotide sequence ID" value="NC_008825.1"/>
</dbReference>
<feature type="chain" id="PRO_5002646288" description="Lipoprotein" evidence="2">
    <location>
        <begin position="24"/>
        <end position="112"/>
    </location>
</feature>
<accession>A2SGQ9</accession>
<evidence type="ECO:0000256" key="1">
    <source>
        <dbReference type="SAM" id="MobiDB-lite"/>
    </source>
</evidence>
<dbReference type="AlphaFoldDB" id="A2SGQ9"/>
<reference evidence="3 4" key="1">
    <citation type="journal article" date="2007" name="J. Bacteriol.">
        <title>Whole-genome analysis of the methyl tert-butyl ether-degrading beta-proteobacterium Methylibium petroleiphilum PM1.</title>
        <authorList>
            <person name="Kane S.R."/>
            <person name="Chakicherla A.Y."/>
            <person name="Chain P.S.G."/>
            <person name="Schmidt R."/>
            <person name="Shin M.W."/>
            <person name="Legler T.C."/>
            <person name="Scow K.M."/>
            <person name="Larimer F.W."/>
            <person name="Lucas S.M."/>
            <person name="Richardson P.M."/>
            <person name="Hristova K.R."/>
        </authorList>
    </citation>
    <scope>NUCLEOTIDE SEQUENCE [LARGE SCALE GENOMIC DNA]</scope>
    <source>
        <strain evidence="4">ATCC BAA-1232 / LMG 22953 / PM1</strain>
    </source>
</reference>
<evidence type="ECO:0000313" key="4">
    <source>
        <dbReference type="Proteomes" id="UP000000366"/>
    </source>
</evidence>
<dbReference type="Proteomes" id="UP000000366">
    <property type="component" value="Chromosome"/>
</dbReference>
<dbReference type="KEGG" id="mpt:Mpe_A1789"/>
<name>A2SGQ9_METPP</name>